<dbReference type="Proteomes" id="UP000837803">
    <property type="component" value="Unassembled WGS sequence"/>
</dbReference>
<evidence type="ECO:0000256" key="1">
    <source>
        <dbReference type="SAM" id="Phobius"/>
    </source>
</evidence>
<keyword evidence="1" id="KW-0812">Transmembrane</keyword>
<evidence type="ECO:0000313" key="2">
    <source>
        <dbReference type="EMBL" id="CAH1001895.1"/>
    </source>
</evidence>
<organism evidence="2 3">
    <name type="scientific">Neolewinella maritima</name>
    <dbReference type="NCBI Taxonomy" id="1383882"/>
    <lineage>
        <taxon>Bacteria</taxon>
        <taxon>Pseudomonadati</taxon>
        <taxon>Bacteroidota</taxon>
        <taxon>Saprospiria</taxon>
        <taxon>Saprospirales</taxon>
        <taxon>Lewinellaceae</taxon>
        <taxon>Neolewinella</taxon>
    </lineage>
</organism>
<evidence type="ECO:0000313" key="3">
    <source>
        <dbReference type="Proteomes" id="UP000837803"/>
    </source>
</evidence>
<gene>
    <name evidence="2" type="ORF">LEM8419_02808</name>
</gene>
<feature type="transmembrane region" description="Helical" evidence="1">
    <location>
        <begin position="24"/>
        <end position="42"/>
    </location>
</feature>
<keyword evidence="3" id="KW-1185">Reference proteome</keyword>
<comment type="caution">
    <text evidence="2">The sequence shown here is derived from an EMBL/GenBank/DDBJ whole genome shotgun (WGS) entry which is preliminary data.</text>
</comment>
<proteinExistence type="predicted"/>
<dbReference type="EMBL" id="CAKLPZ010000003">
    <property type="protein sequence ID" value="CAH1001895.1"/>
    <property type="molecule type" value="Genomic_DNA"/>
</dbReference>
<keyword evidence="1" id="KW-0472">Membrane</keyword>
<name>A0ABM9B3H6_9BACT</name>
<accession>A0ABM9B3H6</accession>
<keyword evidence="1" id="KW-1133">Transmembrane helix</keyword>
<sequence>MQAEPTTVEEDMDEPPILGSWRNMYLVVLVLHFILLVAFYLFSRAYTV</sequence>
<protein>
    <submittedName>
        <fullName evidence="2">Uncharacterized protein</fullName>
    </submittedName>
</protein>
<reference evidence="2" key="1">
    <citation type="submission" date="2021-12" db="EMBL/GenBank/DDBJ databases">
        <authorList>
            <person name="Rodrigo-Torres L."/>
            <person name="Arahal R. D."/>
            <person name="Lucena T."/>
        </authorList>
    </citation>
    <scope>NUCLEOTIDE SEQUENCE</scope>
    <source>
        <strain evidence="2">CECT 8419</strain>
    </source>
</reference>
<dbReference type="RefSeq" id="WP_238751752.1">
    <property type="nucleotide sequence ID" value="NZ_CAKLPZ010000003.1"/>
</dbReference>